<comment type="caution">
    <text evidence="1">The sequence shown here is derived from an EMBL/GenBank/DDBJ whole genome shotgun (WGS) entry which is preliminary data.</text>
</comment>
<dbReference type="AlphaFoldDB" id="X0ZJP8"/>
<organism evidence="1">
    <name type="scientific">marine sediment metagenome</name>
    <dbReference type="NCBI Taxonomy" id="412755"/>
    <lineage>
        <taxon>unclassified sequences</taxon>
        <taxon>metagenomes</taxon>
        <taxon>ecological metagenomes</taxon>
    </lineage>
</organism>
<reference evidence="1" key="1">
    <citation type="journal article" date="2014" name="Front. Microbiol.">
        <title>High frequency of phylogenetically diverse reductive dehalogenase-homologous genes in deep subseafloor sedimentary metagenomes.</title>
        <authorList>
            <person name="Kawai M."/>
            <person name="Futagami T."/>
            <person name="Toyoda A."/>
            <person name="Takaki Y."/>
            <person name="Nishi S."/>
            <person name="Hori S."/>
            <person name="Arai W."/>
            <person name="Tsubouchi T."/>
            <person name="Morono Y."/>
            <person name="Uchiyama I."/>
            <person name="Ito T."/>
            <person name="Fujiyama A."/>
            <person name="Inagaki F."/>
            <person name="Takami H."/>
        </authorList>
    </citation>
    <scope>NUCLEOTIDE SEQUENCE</scope>
    <source>
        <strain evidence="1">Expedition CK06-06</strain>
    </source>
</reference>
<gene>
    <name evidence="1" type="ORF">S01H1_82237</name>
</gene>
<sequence length="62" mass="7174">MVGVIDEDNIFFTEKGYKDHVESNGHNLKNYCSFVKHAFRNPELVNLFANLGKMVGVEWDKK</sequence>
<protein>
    <submittedName>
        <fullName evidence="1">Uncharacterized protein</fullName>
    </submittedName>
</protein>
<dbReference type="EMBL" id="BARS01055737">
    <property type="protein sequence ID" value="GAG48516.1"/>
    <property type="molecule type" value="Genomic_DNA"/>
</dbReference>
<accession>X0ZJP8</accession>
<proteinExistence type="predicted"/>
<evidence type="ECO:0000313" key="1">
    <source>
        <dbReference type="EMBL" id="GAG48516.1"/>
    </source>
</evidence>
<name>X0ZJP8_9ZZZZ</name>